<dbReference type="NCBIfam" id="TIGR01409">
    <property type="entry name" value="TAT_signal_seq"/>
    <property type="match status" value="1"/>
</dbReference>
<keyword evidence="3" id="KW-1185">Reference proteome</keyword>
<gene>
    <name evidence="2" type="ORF">SAMN02745148_01496</name>
</gene>
<evidence type="ECO:0000256" key="1">
    <source>
        <dbReference type="ARBA" id="ARBA00022729"/>
    </source>
</evidence>
<dbReference type="AlphaFoldDB" id="A0A1M4XKG1"/>
<proteinExistence type="predicted"/>
<name>A0A1M4XKG1_9GAMM</name>
<dbReference type="InterPro" id="IPR014177">
    <property type="entry name" value="Formate_DH_TAT-contain"/>
</dbReference>
<dbReference type="OrthoDB" id="6173795at2"/>
<protein>
    <submittedName>
        <fullName evidence="2">Formate dehydrogenase region TAT target</fullName>
    </submittedName>
</protein>
<sequence length="77" mass="8163">MSHTPDNSSDKTAVQGRRQFLRALGLGTAAAGAAASLGHVTFVQAKGTDEQPSSKAAGQTLYRETDHVRAFYATLRD</sequence>
<evidence type="ECO:0000313" key="3">
    <source>
        <dbReference type="Proteomes" id="UP000184346"/>
    </source>
</evidence>
<dbReference type="PIRSF" id="PIRSF036704">
    <property type="entry name" value="UCP036704"/>
    <property type="match status" value="1"/>
</dbReference>
<dbReference type="NCBIfam" id="TIGR02811">
    <property type="entry name" value="formate_TAT"/>
    <property type="match status" value="1"/>
</dbReference>
<dbReference type="EMBL" id="FQUJ01000005">
    <property type="protein sequence ID" value="SHE94107.1"/>
    <property type="molecule type" value="Genomic_DNA"/>
</dbReference>
<dbReference type="PROSITE" id="PS51318">
    <property type="entry name" value="TAT"/>
    <property type="match status" value="1"/>
</dbReference>
<keyword evidence="1" id="KW-0732">Signal</keyword>
<accession>A0A1M4XKG1</accession>
<dbReference type="STRING" id="1121942.SAMN02745148_01496"/>
<reference evidence="2 3" key="1">
    <citation type="submission" date="2016-11" db="EMBL/GenBank/DDBJ databases">
        <authorList>
            <person name="Jaros S."/>
            <person name="Januszkiewicz K."/>
            <person name="Wedrychowicz H."/>
        </authorList>
    </citation>
    <scope>NUCLEOTIDE SEQUENCE [LARGE SCALE GENOMIC DNA]</scope>
    <source>
        <strain evidence="2 3">DSM 19980</strain>
    </source>
</reference>
<evidence type="ECO:0000313" key="2">
    <source>
        <dbReference type="EMBL" id="SHE94107.1"/>
    </source>
</evidence>
<organism evidence="2 3">
    <name type="scientific">Modicisalibacter ilicicola DSM 19980</name>
    <dbReference type="NCBI Taxonomy" id="1121942"/>
    <lineage>
        <taxon>Bacteria</taxon>
        <taxon>Pseudomonadati</taxon>
        <taxon>Pseudomonadota</taxon>
        <taxon>Gammaproteobacteria</taxon>
        <taxon>Oceanospirillales</taxon>
        <taxon>Halomonadaceae</taxon>
        <taxon>Modicisalibacter</taxon>
    </lineage>
</organism>
<dbReference type="InterPro" id="IPR006311">
    <property type="entry name" value="TAT_signal"/>
</dbReference>
<dbReference type="InterPro" id="IPR019546">
    <property type="entry name" value="TAT_signal_bac_arc"/>
</dbReference>
<dbReference type="RefSeq" id="WP_072821307.1">
    <property type="nucleotide sequence ID" value="NZ_FQUJ01000005.1"/>
</dbReference>
<dbReference type="Proteomes" id="UP000184346">
    <property type="component" value="Unassembled WGS sequence"/>
</dbReference>